<evidence type="ECO:0000313" key="2">
    <source>
        <dbReference type="EMBL" id="MFC6726728.1"/>
    </source>
</evidence>
<dbReference type="AlphaFoldDB" id="A0ABD5S4U9"/>
<gene>
    <name evidence="2" type="ORF">ACFQE1_20615</name>
</gene>
<feature type="region of interest" description="Disordered" evidence="1">
    <location>
        <begin position="1"/>
        <end position="30"/>
    </location>
</feature>
<organism evidence="2 3">
    <name type="scientific">Halobium palmae</name>
    <dbReference type="NCBI Taxonomy" id="1776492"/>
    <lineage>
        <taxon>Archaea</taxon>
        <taxon>Methanobacteriati</taxon>
        <taxon>Methanobacteriota</taxon>
        <taxon>Stenosarchaea group</taxon>
        <taxon>Halobacteria</taxon>
        <taxon>Halobacteriales</taxon>
        <taxon>Haloferacaceae</taxon>
        <taxon>Halobium</taxon>
    </lineage>
</organism>
<sequence>AEGRAEAKERGEEPAHEFPVGDLDPGGPYDVIFDGHTAEGKRLGRGTEFFKKFGARVGPEGEDERSARWQRLAMLLAGEEYDEREIEHAVAPVDEDERWSDPEEPTDGR</sequence>
<dbReference type="Proteomes" id="UP001596328">
    <property type="component" value="Unassembled WGS sequence"/>
</dbReference>
<evidence type="ECO:0000313" key="3">
    <source>
        <dbReference type="Proteomes" id="UP001596328"/>
    </source>
</evidence>
<reference evidence="2 3" key="1">
    <citation type="journal article" date="2019" name="Int. J. Syst. Evol. Microbiol.">
        <title>The Global Catalogue of Microorganisms (GCM) 10K type strain sequencing project: providing services to taxonomists for standard genome sequencing and annotation.</title>
        <authorList>
            <consortium name="The Broad Institute Genomics Platform"/>
            <consortium name="The Broad Institute Genome Sequencing Center for Infectious Disease"/>
            <person name="Wu L."/>
            <person name="Ma J."/>
        </authorList>
    </citation>
    <scope>NUCLEOTIDE SEQUENCE [LARGE SCALE GENOMIC DNA]</scope>
    <source>
        <strain evidence="2 3">NBRC 111368</strain>
    </source>
</reference>
<keyword evidence="3" id="KW-1185">Reference proteome</keyword>
<dbReference type="EMBL" id="JBHSWU010001345">
    <property type="protein sequence ID" value="MFC6726728.1"/>
    <property type="molecule type" value="Genomic_DNA"/>
</dbReference>
<feature type="compositionally biased region" description="Acidic residues" evidence="1">
    <location>
        <begin position="93"/>
        <end position="109"/>
    </location>
</feature>
<proteinExistence type="predicted"/>
<feature type="region of interest" description="Disordered" evidence="1">
    <location>
        <begin position="89"/>
        <end position="109"/>
    </location>
</feature>
<name>A0ABD5S4U9_9EURY</name>
<protein>
    <submittedName>
        <fullName evidence="2">Uncharacterized protein</fullName>
    </submittedName>
</protein>
<evidence type="ECO:0000256" key="1">
    <source>
        <dbReference type="SAM" id="MobiDB-lite"/>
    </source>
</evidence>
<feature type="non-terminal residue" evidence="2">
    <location>
        <position position="1"/>
    </location>
</feature>
<comment type="caution">
    <text evidence="2">The sequence shown here is derived from an EMBL/GenBank/DDBJ whole genome shotgun (WGS) entry which is preliminary data.</text>
</comment>
<accession>A0ABD5S4U9</accession>
<feature type="compositionally biased region" description="Basic and acidic residues" evidence="1">
    <location>
        <begin position="1"/>
        <end position="16"/>
    </location>
</feature>